<feature type="region of interest" description="Disordered" evidence="1">
    <location>
        <begin position="267"/>
        <end position="408"/>
    </location>
</feature>
<protein>
    <submittedName>
        <fullName evidence="2">Uncharacterized protein</fullName>
    </submittedName>
</protein>
<sequence>MPEVPLYDLRVVQPHNPHQNGRNLDTTCNLATYVILLNNLPFFIMLSGNFMHFEVVRLRQPDNGKQPATKMPPEAPPKDCPEKFQISASKSNFFGFLGLNQSNIGQGLSRGRRFFFAAAPTAQRSAFDFLASKIQFSVKEIAKFGSQKSKFSDNPLVELPGASSYESLVKTPDTYPVKADTLDGRVSQNLKTGYSLARPRSIREDMHAQHGFLPAPPWTSLCGYLGTLYFAREPRAATAERLAHRAARPKISPGVFSGARAQALQRFGVKSGISSDSDEDKKNNKKKKNKSSRRNKDSGSSDSDSDSSSSEKKKKKKKKKESSRRKHDSSSSDSGSESEEENRHAKGKYRRARSPSPVTSSKGRKERRSRSTSLGPSYCEWHSTTGKYQRTLSPDLSGGSYGSDSNSD</sequence>
<evidence type="ECO:0000256" key="1">
    <source>
        <dbReference type="SAM" id="MobiDB-lite"/>
    </source>
</evidence>
<reference evidence="2" key="1">
    <citation type="submission" date="2023-03" db="EMBL/GenBank/DDBJ databases">
        <title>Massive genome expansion in bonnet fungi (Mycena s.s.) driven by repeated elements and novel gene families across ecological guilds.</title>
        <authorList>
            <consortium name="Lawrence Berkeley National Laboratory"/>
            <person name="Harder C.B."/>
            <person name="Miyauchi S."/>
            <person name="Viragh M."/>
            <person name="Kuo A."/>
            <person name="Thoen E."/>
            <person name="Andreopoulos B."/>
            <person name="Lu D."/>
            <person name="Skrede I."/>
            <person name="Drula E."/>
            <person name="Henrissat B."/>
            <person name="Morin E."/>
            <person name="Kohler A."/>
            <person name="Barry K."/>
            <person name="LaButti K."/>
            <person name="Morin E."/>
            <person name="Salamov A."/>
            <person name="Lipzen A."/>
            <person name="Mereny Z."/>
            <person name="Hegedus B."/>
            <person name="Baldrian P."/>
            <person name="Stursova M."/>
            <person name="Weitz H."/>
            <person name="Taylor A."/>
            <person name="Grigoriev I.V."/>
            <person name="Nagy L.G."/>
            <person name="Martin F."/>
            <person name="Kauserud H."/>
        </authorList>
    </citation>
    <scope>NUCLEOTIDE SEQUENCE</scope>
    <source>
        <strain evidence="2">CBHHK182m</strain>
    </source>
</reference>
<evidence type="ECO:0000313" key="3">
    <source>
        <dbReference type="Proteomes" id="UP001215598"/>
    </source>
</evidence>
<dbReference type="EMBL" id="JARKIB010000129">
    <property type="protein sequence ID" value="KAJ7735014.1"/>
    <property type="molecule type" value="Genomic_DNA"/>
</dbReference>
<feature type="compositionally biased region" description="Basic residues" evidence="1">
    <location>
        <begin position="283"/>
        <end position="293"/>
    </location>
</feature>
<accession>A0AAD7MXF5</accession>
<name>A0AAD7MXF5_9AGAR</name>
<dbReference type="AlphaFoldDB" id="A0AAD7MXF5"/>
<feature type="compositionally biased region" description="Polar residues" evidence="1">
    <location>
        <begin position="382"/>
        <end position="392"/>
    </location>
</feature>
<proteinExistence type="predicted"/>
<feature type="compositionally biased region" description="Low complexity" evidence="1">
    <location>
        <begin position="393"/>
        <end position="408"/>
    </location>
</feature>
<keyword evidence="3" id="KW-1185">Reference proteome</keyword>
<dbReference type="Proteomes" id="UP001215598">
    <property type="component" value="Unassembled WGS sequence"/>
</dbReference>
<feature type="compositionally biased region" description="Basic residues" evidence="1">
    <location>
        <begin position="312"/>
        <end position="327"/>
    </location>
</feature>
<gene>
    <name evidence="2" type="ORF">B0H16DRAFT_1467312</name>
</gene>
<organism evidence="2 3">
    <name type="scientific">Mycena metata</name>
    <dbReference type="NCBI Taxonomy" id="1033252"/>
    <lineage>
        <taxon>Eukaryota</taxon>
        <taxon>Fungi</taxon>
        <taxon>Dikarya</taxon>
        <taxon>Basidiomycota</taxon>
        <taxon>Agaricomycotina</taxon>
        <taxon>Agaricomycetes</taxon>
        <taxon>Agaricomycetidae</taxon>
        <taxon>Agaricales</taxon>
        <taxon>Marasmiineae</taxon>
        <taxon>Mycenaceae</taxon>
        <taxon>Mycena</taxon>
    </lineage>
</organism>
<evidence type="ECO:0000313" key="2">
    <source>
        <dbReference type="EMBL" id="KAJ7735014.1"/>
    </source>
</evidence>
<comment type="caution">
    <text evidence="2">The sequence shown here is derived from an EMBL/GenBank/DDBJ whole genome shotgun (WGS) entry which is preliminary data.</text>
</comment>